<dbReference type="Pfam" id="PF11970">
    <property type="entry name" value="GPR_Gpa2_C"/>
    <property type="match status" value="1"/>
</dbReference>
<evidence type="ECO:0000313" key="10">
    <source>
        <dbReference type="Proteomes" id="UP000701801"/>
    </source>
</evidence>
<dbReference type="Gene3D" id="1.20.1070.10">
    <property type="entry name" value="Rhodopsin 7-helix transmembrane proteins"/>
    <property type="match status" value="1"/>
</dbReference>
<dbReference type="GO" id="GO:0007189">
    <property type="term" value="P:adenylate cyclase-activating G protein-coupled receptor signaling pathway"/>
    <property type="evidence" value="ECO:0007669"/>
    <property type="project" value="TreeGrafter"/>
</dbReference>
<dbReference type="OrthoDB" id="5368598at2759"/>
<evidence type="ECO:0000259" key="7">
    <source>
        <dbReference type="Pfam" id="PF11710"/>
    </source>
</evidence>
<evidence type="ECO:0000256" key="3">
    <source>
        <dbReference type="ARBA" id="ARBA00022989"/>
    </source>
</evidence>
<evidence type="ECO:0008006" key="11">
    <source>
        <dbReference type="Google" id="ProtNLM"/>
    </source>
</evidence>
<feature type="transmembrane region" description="Helical" evidence="6">
    <location>
        <begin position="486"/>
        <end position="507"/>
    </location>
</feature>
<dbReference type="Proteomes" id="UP000701801">
    <property type="component" value="Unassembled WGS sequence"/>
</dbReference>
<organism evidence="9 10">
    <name type="scientific">Hymenoscyphus albidus</name>
    <dbReference type="NCBI Taxonomy" id="595503"/>
    <lineage>
        <taxon>Eukaryota</taxon>
        <taxon>Fungi</taxon>
        <taxon>Dikarya</taxon>
        <taxon>Ascomycota</taxon>
        <taxon>Pezizomycotina</taxon>
        <taxon>Leotiomycetes</taxon>
        <taxon>Helotiales</taxon>
        <taxon>Helotiaceae</taxon>
        <taxon>Hymenoscyphus</taxon>
    </lineage>
</organism>
<feature type="transmembrane region" description="Helical" evidence="6">
    <location>
        <begin position="88"/>
        <end position="106"/>
    </location>
</feature>
<dbReference type="EMBL" id="CAJVRM010000079">
    <property type="protein sequence ID" value="CAG8973744.1"/>
    <property type="molecule type" value="Genomic_DNA"/>
</dbReference>
<feature type="region of interest" description="Disordered" evidence="5">
    <location>
        <begin position="621"/>
        <end position="643"/>
    </location>
</feature>
<reference evidence="9" key="1">
    <citation type="submission" date="2021-07" db="EMBL/GenBank/DDBJ databases">
        <authorList>
            <person name="Durling M."/>
        </authorList>
    </citation>
    <scope>NUCLEOTIDE SEQUENCE</scope>
</reference>
<dbReference type="InterPro" id="IPR023041">
    <property type="entry name" value="Glucose_rcpt_Git3-like_N"/>
</dbReference>
<accession>A0A9N9LEI5</accession>
<feature type="region of interest" description="Disordered" evidence="5">
    <location>
        <begin position="332"/>
        <end position="384"/>
    </location>
</feature>
<feature type="transmembrane region" description="Helical" evidence="6">
    <location>
        <begin position="451"/>
        <end position="474"/>
    </location>
</feature>
<feature type="transmembrane region" description="Helical" evidence="6">
    <location>
        <begin position="44"/>
        <end position="68"/>
    </location>
</feature>
<evidence type="ECO:0000256" key="4">
    <source>
        <dbReference type="ARBA" id="ARBA00023136"/>
    </source>
</evidence>
<feature type="transmembrane region" description="Helical" evidence="6">
    <location>
        <begin position="118"/>
        <end position="143"/>
    </location>
</feature>
<sequence length="673" mass="76233">MPPFSPSVMASNVADVQPQLIKFRALGDNSTGTTINLKNEERVILQYLALTFSAVSVASSILAFFWFVRMRRSFRHDLIMLLIQSDMFKALWFMMYPIVVFAQGPIASEHAFCQVNGFFVSIGIEASDFAVLQIALHTALYIWKPRVTRGEGGLYPYRYYAYCAWIILPLLMAASAFINNHNSYVVEGTFCYLPVRPFWYRLALGWIPRYVIFIIILVIYVSIYFYVRYKFDGFTRKGGNPPVPNTDSMDSAEAEAMQRTPRPHNPPPTPTLACHGLIPEPEQDSKSEKDLRKQPSHPSLRSQRHEGIHIATHRFMWASFVAKNSPLHAPTTPPLAFVSDRDSIDAPEPLPAPQYPTMPDSSRNGISKDPSPPMTKPPSTTSWRDHFVRQFSPPISSRPSIIDMTTALRHGPEGRSRCPTPVHRLELVNSHGSNLADVEMRRTREKIRRQLRFLFIYPLVYMGMWIVPFVAHVIQYNDKFAIDPPFALTCVSTIFISSQAAVDSWLFSTREKPWKHIPSTDGTFWGSFKFWTACDPVGGVRANRGPGRTRAEMYQDSRVAYQRRDEEMAERLAGGDSAHLTKPATCHRRSGHWWDVPDFDGPVDVGGMRPVVEEFKLEKHPMEGEGEGNPFVEKERGENQLGVQRSSLAPNVVREGAPRKNVSFQDLPVLGKG</sequence>
<feature type="compositionally biased region" description="Basic and acidic residues" evidence="5">
    <location>
        <begin position="283"/>
        <end position="293"/>
    </location>
</feature>
<evidence type="ECO:0000256" key="1">
    <source>
        <dbReference type="ARBA" id="ARBA00004141"/>
    </source>
</evidence>
<dbReference type="PANTHER" id="PTHR23112">
    <property type="entry name" value="G PROTEIN-COUPLED RECEPTOR 157-RELATED"/>
    <property type="match status" value="1"/>
</dbReference>
<feature type="transmembrane region" description="Helical" evidence="6">
    <location>
        <begin position="198"/>
        <end position="227"/>
    </location>
</feature>
<evidence type="ECO:0000256" key="5">
    <source>
        <dbReference type="SAM" id="MobiDB-lite"/>
    </source>
</evidence>
<keyword evidence="3 6" id="KW-1133">Transmembrane helix</keyword>
<proteinExistence type="predicted"/>
<feature type="transmembrane region" description="Helical" evidence="6">
    <location>
        <begin position="159"/>
        <end position="178"/>
    </location>
</feature>
<comment type="caution">
    <text evidence="9">The sequence shown here is derived from an EMBL/GenBank/DDBJ whole genome shotgun (WGS) entry which is preliminary data.</text>
</comment>
<dbReference type="GO" id="GO:0004930">
    <property type="term" value="F:G protein-coupled receptor activity"/>
    <property type="evidence" value="ECO:0007669"/>
    <property type="project" value="TreeGrafter"/>
</dbReference>
<dbReference type="AlphaFoldDB" id="A0A9N9LEI5"/>
<evidence type="ECO:0000256" key="6">
    <source>
        <dbReference type="SAM" id="Phobius"/>
    </source>
</evidence>
<evidence type="ECO:0000259" key="8">
    <source>
        <dbReference type="Pfam" id="PF11970"/>
    </source>
</evidence>
<keyword evidence="10" id="KW-1185">Reference proteome</keyword>
<feature type="domain" description="G protein-coupled receptor GPR1/2/3 C-terminal" evidence="8">
    <location>
        <begin position="442"/>
        <end position="516"/>
    </location>
</feature>
<keyword evidence="2 6" id="KW-0812">Transmembrane</keyword>
<dbReference type="GO" id="GO:0005886">
    <property type="term" value="C:plasma membrane"/>
    <property type="evidence" value="ECO:0007669"/>
    <property type="project" value="TreeGrafter"/>
</dbReference>
<evidence type="ECO:0000256" key="2">
    <source>
        <dbReference type="ARBA" id="ARBA00022692"/>
    </source>
</evidence>
<protein>
    <recommendedName>
        <fullName evidence="11">G protein-coupled receptor</fullName>
    </recommendedName>
</protein>
<feature type="region of interest" description="Disordered" evidence="5">
    <location>
        <begin position="240"/>
        <end position="305"/>
    </location>
</feature>
<dbReference type="PANTHER" id="PTHR23112:SF37">
    <property type="entry name" value="G PROTEIN-COUPLED RECEPTOR GPR1"/>
    <property type="match status" value="1"/>
</dbReference>
<feature type="domain" description="Glucose receptor Git3-like N-terminal" evidence="7">
    <location>
        <begin position="45"/>
        <end position="232"/>
    </location>
</feature>
<name>A0A9N9LEI5_9HELO</name>
<dbReference type="Pfam" id="PF11710">
    <property type="entry name" value="Git3"/>
    <property type="match status" value="1"/>
</dbReference>
<dbReference type="SUPFAM" id="SSF81321">
    <property type="entry name" value="Family A G protein-coupled receptor-like"/>
    <property type="match status" value="1"/>
</dbReference>
<comment type="subcellular location">
    <subcellularLocation>
        <location evidence="1">Membrane</location>
        <topology evidence="1">Multi-pass membrane protein</topology>
    </subcellularLocation>
</comment>
<gene>
    <name evidence="9" type="ORF">HYALB_00007693</name>
</gene>
<dbReference type="InterPro" id="IPR022596">
    <property type="entry name" value="GPR1/2/3_C"/>
</dbReference>
<evidence type="ECO:0000313" key="9">
    <source>
        <dbReference type="EMBL" id="CAG8973744.1"/>
    </source>
</evidence>
<keyword evidence="4 6" id="KW-0472">Membrane</keyword>